<dbReference type="InterPro" id="IPR050553">
    <property type="entry name" value="Thioredoxin_ResA/DsbE_sf"/>
</dbReference>
<evidence type="ECO:0000256" key="2">
    <source>
        <dbReference type="ARBA" id="ARBA00022748"/>
    </source>
</evidence>
<reference evidence="6 7" key="1">
    <citation type="submission" date="2018-06" db="EMBL/GenBank/DDBJ databases">
        <title>Draft Genome Sequence of a Novel Marine Bacterium Related to the Verrucomicrobia.</title>
        <authorList>
            <person name="Vosseberg J."/>
            <person name="Martijn J."/>
            <person name="Ettema T.J.G."/>
        </authorList>
    </citation>
    <scope>NUCLEOTIDE SEQUENCE [LARGE SCALE GENOMIC DNA]</scope>
    <source>
        <strain evidence="6">TARA_B100001123</strain>
    </source>
</reference>
<protein>
    <submittedName>
        <fullName evidence="6">Thiol-disulfide oxidoreductase ResA</fullName>
    </submittedName>
</protein>
<keyword evidence="2" id="KW-0201">Cytochrome c-type biogenesis</keyword>
<name>A0A2Z4AAV9_9BACT</name>
<evidence type="ECO:0000313" key="7">
    <source>
        <dbReference type="Proteomes" id="UP000247465"/>
    </source>
</evidence>
<evidence type="ECO:0000256" key="4">
    <source>
        <dbReference type="ARBA" id="ARBA00023284"/>
    </source>
</evidence>
<proteinExistence type="predicted"/>
<evidence type="ECO:0000256" key="3">
    <source>
        <dbReference type="ARBA" id="ARBA00023157"/>
    </source>
</evidence>
<dbReference type="InterPro" id="IPR036249">
    <property type="entry name" value="Thioredoxin-like_sf"/>
</dbReference>
<accession>A0A2Z4AAV9</accession>
<dbReference type="GO" id="GO:0030313">
    <property type="term" value="C:cell envelope"/>
    <property type="evidence" value="ECO:0007669"/>
    <property type="project" value="UniProtKB-SubCell"/>
</dbReference>
<dbReference type="PANTHER" id="PTHR42852">
    <property type="entry name" value="THIOL:DISULFIDE INTERCHANGE PROTEIN DSBE"/>
    <property type="match status" value="1"/>
</dbReference>
<dbReference type="AlphaFoldDB" id="A0A2Z4AAV9"/>
<dbReference type="PANTHER" id="PTHR42852:SF6">
    <property type="entry name" value="THIOL:DISULFIDE INTERCHANGE PROTEIN DSBE"/>
    <property type="match status" value="1"/>
</dbReference>
<feature type="domain" description="Thioredoxin" evidence="5">
    <location>
        <begin position="167"/>
        <end position="307"/>
    </location>
</feature>
<dbReference type="KEGG" id="mtar:DF168_00135"/>
<keyword evidence="4" id="KW-0676">Redox-active center</keyword>
<dbReference type="InterPro" id="IPR000866">
    <property type="entry name" value="AhpC/TSA"/>
</dbReference>
<sequence length="307" mass="35494">MIMKYPIRQILALRWLIWLIVWLQVGEGSSIEDALSEVTMRLFQADSAPDEEFNSILEEARDLGLSRQLLLEAQVSRYWKADEFDRLVELLPVFEELLHEWDLKKGKIFRDQHEVLGYYNFFRAVEAIKEDNLEKLEFHAKESYWNSPDMASILTILIKDRREKDRLANLEFPMELELVTSQGEEVTLGELISDKKGALMEFWASWCGPCIALMPELVRKAEKLQPQGLLVVGLNTESKAIAEEFRTQQEIEFPWLVEPQGNPLQRLLPVDSLPHAVLVNPEGQVLFNGHPMDPTLKEVLVQLNLNL</sequence>
<evidence type="ECO:0000256" key="1">
    <source>
        <dbReference type="ARBA" id="ARBA00004196"/>
    </source>
</evidence>
<gene>
    <name evidence="6" type="primary">resA_1</name>
    <name evidence="6" type="ORF">DF168_00135</name>
</gene>
<evidence type="ECO:0000259" key="5">
    <source>
        <dbReference type="PROSITE" id="PS51352"/>
    </source>
</evidence>
<dbReference type="InterPro" id="IPR013766">
    <property type="entry name" value="Thioredoxin_domain"/>
</dbReference>
<dbReference type="PROSITE" id="PS51352">
    <property type="entry name" value="THIOREDOXIN_2"/>
    <property type="match status" value="1"/>
</dbReference>
<dbReference type="Pfam" id="PF00578">
    <property type="entry name" value="AhpC-TSA"/>
    <property type="match status" value="1"/>
</dbReference>
<organism evidence="6 7">
    <name type="scientific">Candidatus Moanibacter tarae</name>
    <dbReference type="NCBI Taxonomy" id="2200854"/>
    <lineage>
        <taxon>Bacteria</taxon>
        <taxon>Pseudomonadati</taxon>
        <taxon>Verrucomicrobiota</taxon>
        <taxon>Opitutia</taxon>
        <taxon>Puniceicoccales</taxon>
        <taxon>Puniceicoccales incertae sedis</taxon>
        <taxon>Candidatus Moanibacter</taxon>
    </lineage>
</organism>
<keyword evidence="3" id="KW-1015">Disulfide bond</keyword>
<dbReference type="Proteomes" id="UP000247465">
    <property type="component" value="Chromosome"/>
</dbReference>
<dbReference type="Gene3D" id="3.40.30.10">
    <property type="entry name" value="Glutaredoxin"/>
    <property type="match status" value="1"/>
</dbReference>
<dbReference type="EMBL" id="CP029803">
    <property type="protein sequence ID" value="AWT58963.1"/>
    <property type="molecule type" value="Genomic_DNA"/>
</dbReference>
<comment type="subcellular location">
    <subcellularLocation>
        <location evidence="1">Cell envelope</location>
    </subcellularLocation>
</comment>
<dbReference type="GO" id="GO:0017004">
    <property type="term" value="P:cytochrome complex assembly"/>
    <property type="evidence" value="ECO:0007669"/>
    <property type="project" value="UniProtKB-KW"/>
</dbReference>
<dbReference type="SUPFAM" id="SSF52833">
    <property type="entry name" value="Thioredoxin-like"/>
    <property type="match status" value="1"/>
</dbReference>
<dbReference type="CDD" id="cd02966">
    <property type="entry name" value="TlpA_like_family"/>
    <property type="match status" value="1"/>
</dbReference>
<evidence type="ECO:0000313" key="6">
    <source>
        <dbReference type="EMBL" id="AWT58963.1"/>
    </source>
</evidence>
<dbReference type="GO" id="GO:0016491">
    <property type="term" value="F:oxidoreductase activity"/>
    <property type="evidence" value="ECO:0007669"/>
    <property type="project" value="InterPro"/>
</dbReference>
<dbReference type="GO" id="GO:0016209">
    <property type="term" value="F:antioxidant activity"/>
    <property type="evidence" value="ECO:0007669"/>
    <property type="project" value="InterPro"/>
</dbReference>